<comment type="caution">
    <text evidence="4">The sequence shown here is derived from an EMBL/GenBank/DDBJ whole genome shotgun (WGS) entry which is preliminary data.</text>
</comment>
<dbReference type="Pfam" id="PF03372">
    <property type="entry name" value="Exo_endo_phos"/>
    <property type="match status" value="1"/>
</dbReference>
<gene>
    <name evidence="4" type="ORF">HER39_01805</name>
</gene>
<dbReference type="PANTHER" id="PTHR14859">
    <property type="entry name" value="CALCOFLUOR WHITE HYPERSENSITIVE PROTEIN PRECURSOR"/>
    <property type="match status" value="1"/>
</dbReference>
<accession>A0ABX1JKC1</accession>
<dbReference type="SUPFAM" id="SSF56219">
    <property type="entry name" value="DNase I-like"/>
    <property type="match status" value="1"/>
</dbReference>
<keyword evidence="5" id="KW-1185">Reference proteome</keyword>
<evidence type="ECO:0000313" key="4">
    <source>
        <dbReference type="EMBL" id="NKX49334.1"/>
    </source>
</evidence>
<evidence type="ECO:0000259" key="3">
    <source>
        <dbReference type="Pfam" id="PF03372"/>
    </source>
</evidence>
<dbReference type="InterPro" id="IPR005135">
    <property type="entry name" value="Endo/exonuclease/phosphatase"/>
</dbReference>
<feature type="chain" id="PRO_5045657518" evidence="2">
    <location>
        <begin position="33"/>
        <end position="333"/>
    </location>
</feature>
<dbReference type="Proteomes" id="UP000523795">
    <property type="component" value="Unassembled WGS sequence"/>
</dbReference>
<evidence type="ECO:0000313" key="5">
    <source>
        <dbReference type="Proteomes" id="UP000523795"/>
    </source>
</evidence>
<sequence length="333" mass="36430">MRARNGILQSIFLAAVCALLLAGVLVPSVPSAAGGTSGDTAAPGRGSAAAAAGGINVRVMTFNIRHGTDEDDDLDLESVADDIETAEAQIVGLQEVDRHRSARSDFVDQAKWLAERLDMHYAFGLNRKTPPKEGRRKPGLHGLVVLSKFPIVSARNHMLTNLKYAHRPTKQRSMLEVVIDIKGTRISFYNTHLDNQRKEQRLSQLSEILAMARPSPRPSILVRDFNAQPHSRVMRTARTLFRDVMADLGQGDEETFPYEEPDRRIDYILTRGPVSARWAEVIDTGSSDHMPVLAGLTIAKAQDTGPARTEGGPGPAQPSEGPPRVSARTSVWF</sequence>
<feature type="domain" description="Endonuclease/exonuclease/phosphatase" evidence="3">
    <location>
        <begin position="60"/>
        <end position="289"/>
    </location>
</feature>
<dbReference type="GO" id="GO:0004519">
    <property type="term" value="F:endonuclease activity"/>
    <property type="evidence" value="ECO:0007669"/>
    <property type="project" value="UniProtKB-KW"/>
</dbReference>
<dbReference type="InterPro" id="IPR036691">
    <property type="entry name" value="Endo/exonu/phosph_ase_sf"/>
</dbReference>
<keyword evidence="2" id="KW-0732">Signal</keyword>
<dbReference type="EMBL" id="JAAZSR010000012">
    <property type="protein sequence ID" value="NKX49334.1"/>
    <property type="molecule type" value="Genomic_DNA"/>
</dbReference>
<proteinExistence type="predicted"/>
<evidence type="ECO:0000256" key="1">
    <source>
        <dbReference type="SAM" id="MobiDB-lite"/>
    </source>
</evidence>
<keyword evidence="4" id="KW-0378">Hydrolase</keyword>
<feature type="region of interest" description="Disordered" evidence="1">
    <location>
        <begin position="303"/>
        <end position="333"/>
    </location>
</feature>
<protein>
    <submittedName>
        <fullName evidence="4">Endonuclease/exonuclease/phosphatase</fullName>
    </submittedName>
</protein>
<dbReference type="InterPro" id="IPR051916">
    <property type="entry name" value="GPI-anchor_lipid_remodeler"/>
</dbReference>
<dbReference type="Gene3D" id="3.60.10.10">
    <property type="entry name" value="Endonuclease/exonuclease/phosphatase"/>
    <property type="match status" value="1"/>
</dbReference>
<keyword evidence="4" id="KW-0540">Nuclease</keyword>
<keyword evidence="4" id="KW-0255">Endonuclease</keyword>
<dbReference type="PANTHER" id="PTHR14859:SF15">
    <property type="entry name" value="ENDONUCLEASE_EXONUCLEASE_PHOSPHATASE DOMAIN-CONTAINING PROTEIN"/>
    <property type="match status" value="1"/>
</dbReference>
<evidence type="ECO:0000256" key="2">
    <source>
        <dbReference type="SAM" id="SignalP"/>
    </source>
</evidence>
<reference evidence="4 5" key="1">
    <citation type="submission" date="2020-04" db="EMBL/GenBank/DDBJ databases">
        <authorList>
            <person name="Liu S."/>
        </authorList>
    </citation>
    <scope>NUCLEOTIDE SEQUENCE [LARGE SCALE GENOMIC DNA]</scope>
    <source>
        <strain evidence="4 5">CGMCC 1.15091</strain>
    </source>
</reference>
<organism evidence="4 5">
    <name type="scientific">Arthrobacter deserti</name>
    <dbReference type="NCBI Taxonomy" id="1742687"/>
    <lineage>
        <taxon>Bacteria</taxon>
        <taxon>Bacillati</taxon>
        <taxon>Actinomycetota</taxon>
        <taxon>Actinomycetes</taxon>
        <taxon>Micrococcales</taxon>
        <taxon>Micrococcaceae</taxon>
        <taxon>Arthrobacter</taxon>
    </lineage>
</organism>
<name>A0ABX1JKC1_9MICC</name>
<feature type="signal peptide" evidence="2">
    <location>
        <begin position="1"/>
        <end position="32"/>
    </location>
</feature>